<organism evidence="8 9">
    <name type="scientific">Phaedon cochleariae</name>
    <name type="common">Mustard beetle</name>
    <dbReference type="NCBI Taxonomy" id="80249"/>
    <lineage>
        <taxon>Eukaryota</taxon>
        <taxon>Metazoa</taxon>
        <taxon>Ecdysozoa</taxon>
        <taxon>Arthropoda</taxon>
        <taxon>Hexapoda</taxon>
        <taxon>Insecta</taxon>
        <taxon>Pterygota</taxon>
        <taxon>Neoptera</taxon>
        <taxon>Endopterygota</taxon>
        <taxon>Coleoptera</taxon>
        <taxon>Polyphaga</taxon>
        <taxon>Cucujiformia</taxon>
        <taxon>Chrysomeloidea</taxon>
        <taxon>Chrysomelidae</taxon>
        <taxon>Chrysomelinae</taxon>
        <taxon>Chrysomelini</taxon>
        <taxon>Phaedon</taxon>
    </lineage>
</organism>
<dbReference type="FunFam" id="1.10.10.60:FF:000378">
    <property type="entry name" value="Notochord homeobox"/>
    <property type="match status" value="1"/>
</dbReference>
<evidence type="ECO:0000256" key="3">
    <source>
        <dbReference type="ARBA" id="ARBA00023155"/>
    </source>
</evidence>
<dbReference type="PROSITE" id="PS50071">
    <property type="entry name" value="HOMEOBOX_2"/>
    <property type="match status" value="1"/>
</dbReference>
<dbReference type="InterPro" id="IPR050877">
    <property type="entry name" value="EMX-VAX-Noto_Homeobox_TFs"/>
</dbReference>
<feature type="DNA-binding region" description="Homeobox" evidence="5">
    <location>
        <begin position="150"/>
        <end position="209"/>
    </location>
</feature>
<dbReference type="Proteomes" id="UP001153737">
    <property type="component" value="Chromosome 7"/>
</dbReference>
<dbReference type="Gene3D" id="1.10.10.60">
    <property type="entry name" value="Homeodomain-like"/>
    <property type="match status" value="1"/>
</dbReference>
<dbReference type="GO" id="GO:0007417">
    <property type="term" value="P:central nervous system development"/>
    <property type="evidence" value="ECO:0007669"/>
    <property type="project" value="TreeGrafter"/>
</dbReference>
<comment type="subcellular location">
    <subcellularLocation>
        <location evidence="1 5 6">Nucleus</location>
    </subcellularLocation>
</comment>
<dbReference type="PANTHER" id="PTHR24339">
    <property type="entry name" value="HOMEOBOX PROTEIN EMX-RELATED"/>
    <property type="match status" value="1"/>
</dbReference>
<dbReference type="PROSITE" id="PS00027">
    <property type="entry name" value="HOMEOBOX_1"/>
    <property type="match status" value="1"/>
</dbReference>
<evidence type="ECO:0000256" key="5">
    <source>
        <dbReference type="PROSITE-ProRule" id="PRU00108"/>
    </source>
</evidence>
<dbReference type="Pfam" id="PF00046">
    <property type="entry name" value="Homeodomain"/>
    <property type="match status" value="1"/>
</dbReference>
<gene>
    <name evidence="8" type="ORF">PHAECO_LOCUS11190</name>
</gene>
<evidence type="ECO:0000256" key="4">
    <source>
        <dbReference type="ARBA" id="ARBA00023242"/>
    </source>
</evidence>
<dbReference type="SUPFAM" id="SSF46689">
    <property type="entry name" value="Homeodomain-like"/>
    <property type="match status" value="1"/>
</dbReference>
<accession>A0A9P0DW42</accession>
<dbReference type="PRINTS" id="PR00024">
    <property type="entry name" value="HOMEOBOX"/>
</dbReference>
<dbReference type="CDD" id="cd00086">
    <property type="entry name" value="homeodomain"/>
    <property type="match status" value="1"/>
</dbReference>
<evidence type="ECO:0000313" key="8">
    <source>
        <dbReference type="EMBL" id="CAH1175602.1"/>
    </source>
</evidence>
<reference evidence="8" key="1">
    <citation type="submission" date="2022-01" db="EMBL/GenBank/DDBJ databases">
        <authorList>
            <person name="King R."/>
        </authorList>
    </citation>
    <scope>NUCLEOTIDE SEQUENCE</scope>
</reference>
<dbReference type="InterPro" id="IPR017970">
    <property type="entry name" value="Homeobox_CS"/>
</dbReference>
<reference evidence="8" key="2">
    <citation type="submission" date="2022-10" db="EMBL/GenBank/DDBJ databases">
        <authorList>
            <consortium name="ENA_rothamsted_submissions"/>
            <consortium name="culmorum"/>
            <person name="King R."/>
        </authorList>
    </citation>
    <scope>NUCLEOTIDE SEQUENCE</scope>
</reference>
<dbReference type="GO" id="GO:0030182">
    <property type="term" value="P:neuron differentiation"/>
    <property type="evidence" value="ECO:0007669"/>
    <property type="project" value="TreeGrafter"/>
</dbReference>
<evidence type="ECO:0000313" key="9">
    <source>
        <dbReference type="Proteomes" id="UP001153737"/>
    </source>
</evidence>
<keyword evidence="3 5" id="KW-0371">Homeobox</keyword>
<dbReference type="GO" id="GO:0005634">
    <property type="term" value="C:nucleus"/>
    <property type="evidence" value="ECO:0007669"/>
    <property type="project" value="UniProtKB-SubCell"/>
</dbReference>
<name>A0A9P0DW42_PHACE</name>
<sequence length="244" mass="27523">MHLPSGMLHPYSYSSTLSHFLNYHQQLEDQNEPESENGSQNYCDDLTQEDDARCRSNSSAASKSFTIAAILGLNSDVKSIGSPQLDSTAVNLSVPPHGRLQLHCPPATHYPPPPSVGHGCPPARQNIANVRGALKHMSSNVLQSKKSCKSKRVRTIFTPEQLERLEAEFERQQYMVGPERLYLAHTLQLTEAQVKVWFQNRRIKWRKHHLELTHQRLAVLKQQQLLLDDTPPDPEDANTSSTDT</sequence>
<evidence type="ECO:0000259" key="7">
    <source>
        <dbReference type="PROSITE" id="PS50071"/>
    </source>
</evidence>
<protein>
    <recommendedName>
        <fullName evidence="7">Homeobox domain-containing protein</fullName>
    </recommendedName>
</protein>
<keyword evidence="9" id="KW-1185">Reference proteome</keyword>
<dbReference type="SMART" id="SM00389">
    <property type="entry name" value="HOX"/>
    <property type="match status" value="1"/>
</dbReference>
<dbReference type="InterPro" id="IPR009057">
    <property type="entry name" value="Homeodomain-like_sf"/>
</dbReference>
<evidence type="ECO:0000256" key="1">
    <source>
        <dbReference type="ARBA" id="ARBA00004123"/>
    </source>
</evidence>
<dbReference type="InterPro" id="IPR001356">
    <property type="entry name" value="HD"/>
</dbReference>
<feature type="domain" description="Homeobox" evidence="7">
    <location>
        <begin position="148"/>
        <end position="208"/>
    </location>
</feature>
<dbReference type="AlphaFoldDB" id="A0A9P0DW42"/>
<evidence type="ECO:0000256" key="6">
    <source>
        <dbReference type="RuleBase" id="RU000682"/>
    </source>
</evidence>
<dbReference type="GO" id="GO:0000981">
    <property type="term" value="F:DNA-binding transcription factor activity, RNA polymerase II-specific"/>
    <property type="evidence" value="ECO:0007669"/>
    <property type="project" value="InterPro"/>
</dbReference>
<dbReference type="GO" id="GO:0000978">
    <property type="term" value="F:RNA polymerase II cis-regulatory region sequence-specific DNA binding"/>
    <property type="evidence" value="ECO:0007669"/>
    <property type="project" value="TreeGrafter"/>
</dbReference>
<dbReference type="EMBL" id="OU896713">
    <property type="protein sequence ID" value="CAH1175602.1"/>
    <property type="molecule type" value="Genomic_DNA"/>
</dbReference>
<evidence type="ECO:0000256" key="2">
    <source>
        <dbReference type="ARBA" id="ARBA00023125"/>
    </source>
</evidence>
<dbReference type="InterPro" id="IPR020479">
    <property type="entry name" value="HD_metazoa"/>
</dbReference>
<keyword evidence="2 5" id="KW-0238">DNA-binding</keyword>
<dbReference type="OrthoDB" id="6159439at2759"/>
<keyword evidence="4 5" id="KW-0539">Nucleus</keyword>
<proteinExistence type="predicted"/>
<dbReference type="PANTHER" id="PTHR24339:SF67">
    <property type="entry name" value="GNOT1 HOMEODOMAIN PROTEIN-RELATED"/>
    <property type="match status" value="1"/>
</dbReference>